<dbReference type="Gene3D" id="3.10.580.10">
    <property type="entry name" value="CBS-domain"/>
    <property type="match status" value="1"/>
</dbReference>
<dbReference type="EMBL" id="JAERWK010000010">
    <property type="protein sequence ID" value="MBM9467207.1"/>
    <property type="molecule type" value="Genomic_DNA"/>
</dbReference>
<dbReference type="Pfam" id="PF05239">
    <property type="entry name" value="PRC"/>
    <property type="match status" value="1"/>
</dbReference>
<feature type="region of interest" description="Disordered" evidence="2">
    <location>
        <begin position="413"/>
        <end position="457"/>
    </location>
</feature>
<dbReference type="InterPro" id="IPR027275">
    <property type="entry name" value="PRC-brl_dom"/>
</dbReference>
<organism evidence="4 5">
    <name type="scientific">Nakamurella leprariae</name>
    <dbReference type="NCBI Taxonomy" id="2803911"/>
    <lineage>
        <taxon>Bacteria</taxon>
        <taxon>Bacillati</taxon>
        <taxon>Actinomycetota</taxon>
        <taxon>Actinomycetes</taxon>
        <taxon>Nakamurellales</taxon>
        <taxon>Nakamurellaceae</taxon>
        <taxon>Nakamurella</taxon>
    </lineage>
</organism>
<sequence length="457" mass="49912">MVASPRVFVSQLAGLPVYGPGGESIGKVRDVVAALRLDRKPPRVLGVVVELPTRRQIFVPMLRITSLEARAVALATGSVSLRPFQQRPTEIRLVGQLLDRRVRLATTAAAATVLDAAIERTRTRDWIVAKLAVRERSGRIGRRAPLQVLSWTDVRGTELSDISGSSIRPTQELLESFEGLRAADAAATLRDMPEHQRHQVIDALPDERLADLIQEMSEEDQKDLLAHVDEARAADLLEAMDPDDAADLLAELPERIKERLLELMEPEESEPVRRLLQYSYDTAGGLMTPEPVVLAPDATIAEALARVRSPDLTPALASMVFVCRPPQATPTGRYLGCVHTQRLLREPPFELVAGALDPDVARLGPHARLTDVTRFFAAYNLVCAPVVDDEEHLLGAVTVDDVLDHLLPEDWRESGLDEDEVGVTGSRPKRTPATGARRARADGGPDQDLSDAGVGHA</sequence>
<feature type="domain" description="CBS" evidence="3">
    <location>
        <begin position="287"/>
        <end position="354"/>
    </location>
</feature>
<dbReference type="SUPFAM" id="SSF158791">
    <property type="entry name" value="MgtE N-terminal domain-like"/>
    <property type="match status" value="1"/>
</dbReference>
<evidence type="ECO:0000256" key="2">
    <source>
        <dbReference type="SAM" id="MobiDB-lite"/>
    </source>
</evidence>
<accession>A0A938YAU4</accession>
<dbReference type="Proteomes" id="UP000663792">
    <property type="component" value="Unassembled WGS sequence"/>
</dbReference>
<evidence type="ECO:0000259" key="3">
    <source>
        <dbReference type="PROSITE" id="PS51371"/>
    </source>
</evidence>
<evidence type="ECO:0000256" key="1">
    <source>
        <dbReference type="PROSITE-ProRule" id="PRU00703"/>
    </source>
</evidence>
<comment type="caution">
    <text evidence="4">The sequence shown here is derived from an EMBL/GenBank/DDBJ whole genome shotgun (WGS) entry which is preliminary data.</text>
</comment>
<dbReference type="CDD" id="cd04606">
    <property type="entry name" value="CBS_pair_Mg_transporter"/>
    <property type="match status" value="1"/>
</dbReference>
<dbReference type="Gene3D" id="1.25.60.10">
    <property type="entry name" value="MgtE N-terminal domain-like"/>
    <property type="match status" value="1"/>
</dbReference>
<keyword evidence="5" id="KW-1185">Reference proteome</keyword>
<dbReference type="SMART" id="SM00116">
    <property type="entry name" value="CBS"/>
    <property type="match status" value="1"/>
</dbReference>
<proteinExistence type="predicted"/>
<dbReference type="InterPro" id="IPR038076">
    <property type="entry name" value="MgtE_N_sf"/>
</dbReference>
<dbReference type="GO" id="GO:0016020">
    <property type="term" value="C:membrane"/>
    <property type="evidence" value="ECO:0007669"/>
    <property type="project" value="InterPro"/>
</dbReference>
<dbReference type="GO" id="GO:0015095">
    <property type="term" value="F:magnesium ion transmembrane transporter activity"/>
    <property type="evidence" value="ECO:0007669"/>
    <property type="project" value="InterPro"/>
</dbReference>
<gene>
    <name evidence="4" type="ORF">JL106_07935</name>
</gene>
<dbReference type="PROSITE" id="PS51371">
    <property type="entry name" value="CBS"/>
    <property type="match status" value="2"/>
</dbReference>
<protein>
    <submittedName>
        <fullName evidence="4">Magnesium transporter</fullName>
    </submittedName>
</protein>
<dbReference type="PANTHER" id="PTHR43773">
    <property type="entry name" value="MAGNESIUM TRANSPORTER MGTE"/>
    <property type="match status" value="1"/>
</dbReference>
<dbReference type="AlphaFoldDB" id="A0A938YAU4"/>
<feature type="compositionally biased region" description="Low complexity" evidence="2">
    <location>
        <begin position="431"/>
        <end position="446"/>
    </location>
</feature>
<dbReference type="SUPFAM" id="SSF54631">
    <property type="entry name" value="CBS-domain pair"/>
    <property type="match status" value="1"/>
</dbReference>
<dbReference type="InterPro" id="IPR006668">
    <property type="entry name" value="Mg_transptr_MgtE_intracell_dom"/>
</dbReference>
<dbReference type="Pfam" id="PF26205">
    <property type="entry name" value="SH3_actinomycetes"/>
    <property type="match status" value="1"/>
</dbReference>
<dbReference type="InterPro" id="IPR046342">
    <property type="entry name" value="CBS_dom_sf"/>
</dbReference>
<dbReference type="Pfam" id="PF03448">
    <property type="entry name" value="MgtE_N"/>
    <property type="match status" value="1"/>
</dbReference>
<dbReference type="InterPro" id="IPR000644">
    <property type="entry name" value="CBS_dom"/>
</dbReference>
<dbReference type="Pfam" id="PF00571">
    <property type="entry name" value="CBS"/>
    <property type="match status" value="1"/>
</dbReference>
<evidence type="ECO:0000313" key="5">
    <source>
        <dbReference type="Proteomes" id="UP000663792"/>
    </source>
</evidence>
<dbReference type="SMART" id="SM00924">
    <property type="entry name" value="MgtE_N"/>
    <property type="match status" value="1"/>
</dbReference>
<dbReference type="InterPro" id="IPR058838">
    <property type="entry name" value="SH3_actinomycetes"/>
</dbReference>
<dbReference type="PANTHER" id="PTHR43773:SF1">
    <property type="entry name" value="MAGNESIUM TRANSPORTER MGTE"/>
    <property type="match status" value="1"/>
</dbReference>
<evidence type="ECO:0000313" key="4">
    <source>
        <dbReference type="EMBL" id="MBM9467207.1"/>
    </source>
</evidence>
<dbReference type="InterPro" id="IPR006669">
    <property type="entry name" value="MgtE_transporter"/>
</dbReference>
<dbReference type="SUPFAM" id="SSF50346">
    <property type="entry name" value="PRC-barrel domain"/>
    <property type="match status" value="1"/>
</dbReference>
<keyword evidence="1" id="KW-0129">CBS domain</keyword>
<name>A0A938YAU4_9ACTN</name>
<feature type="domain" description="CBS" evidence="3">
    <location>
        <begin position="356"/>
        <end position="414"/>
    </location>
</feature>
<reference evidence="4" key="1">
    <citation type="submission" date="2021-01" db="EMBL/GenBank/DDBJ databases">
        <title>YIM 132084 draft genome.</title>
        <authorList>
            <person name="An D."/>
        </authorList>
    </citation>
    <scope>NUCLEOTIDE SEQUENCE</scope>
    <source>
        <strain evidence="4">YIM 132084</strain>
    </source>
</reference>
<dbReference type="InterPro" id="IPR011033">
    <property type="entry name" value="PRC_barrel-like_sf"/>
</dbReference>
<dbReference type="RefSeq" id="WP_205260439.1">
    <property type="nucleotide sequence ID" value="NZ_JAERWK010000010.1"/>
</dbReference>